<name>A0A9P0LSH2_ACAOB</name>
<sequence length="450" mass="52020">MVFQRLFDIILTLAKSSLALRGHREDLSQEGYHESESEEMAFPENSLQMLRMFVDTIPNFDGNFNTLPSFISSCDYLFDTFNTSEETIKRYLLRVVQTKLVGRAQLLVGCKTELNSWSLIKNALEQCFGDNRSLECLEQDLFLASPNRNESPLDFGKRLQILRSTLAQKLSISDSTPEVKVAMMKQYDGICLRAFVRGLSGPLQTVIRLKNPSSLEEAMAYTRIIEEENFQYTQNIFKFPNHSKTPCSNTQNSYSKPQTKFGHSNNNYRNQAPNQNFHYQKFQAPHQSNFQQSYRPPQTFPADRNRNNFPSQPINIQSRNNNFQKRYPTNQEVFGPPRNTNVFKPRGTVPHNSPQPMSVSTRNTYKPNYPQRQNHFQPSGPRNFIAEELYQIDDTQNDERYETEQPETTRIPKPFSKTQNVEAQHASASSSTNYESDPNFYYKGQGTHKT</sequence>
<gene>
    <name evidence="2" type="ORF">ACAOBT_LOCUS24141</name>
</gene>
<dbReference type="Proteomes" id="UP001152888">
    <property type="component" value="Unassembled WGS sequence"/>
</dbReference>
<keyword evidence="3" id="KW-1185">Reference proteome</keyword>
<comment type="caution">
    <text evidence="2">The sequence shown here is derived from an EMBL/GenBank/DDBJ whole genome shotgun (WGS) entry which is preliminary data.</text>
</comment>
<feature type="compositionally biased region" description="Polar residues" evidence="1">
    <location>
        <begin position="416"/>
        <end position="436"/>
    </location>
</feature>
<organism evidence="2 3">
    <name type="scientific">Acanthoscelides obtectus</name>
    <name type="common">Bean weevil</name>
    <name type="synonym">Bruchus obtectus</name>
    <dbReference type="NCBI Taxonomy" id="200917"/>
    <lineage>
        <taxon>Eukaryota</taxon>
        <taxon>Metazoa</taxon>
        <taxon>Ecdysozoa</taxon>
        <taxon>Arthropoda</taxon>
        <taxon>Hexapoda</taxon>
        <taxon>Insecta</taxon>
        <taxon>Pterygota</taxon>
        <taxon>Neoptera</taxon>
        <taxon>Endopterygota</taxon>
        <taxon>Coleoptera</taxon>
        <taxon>Polyphaga</taxon>
        <taxon>Cucujiformia</taxon>
        <taxon>Chrysomeloidea</taxon>
        <taxon>Chrysomelidae</taxon>
        <taxon>Bruchinae</taxon>
        <taxon>Bruchini</taxon>
        <taxon>Acanthoscelides</taxon>
    </lineage>
</organism>
<accession>A0A9P0LSH2</accession>
<proteinExistence type="predicted"/>
<feature type="region of interest" description="Disordered" evidence="1">
    <location>
        <begin position="327"/>
        <end position="450"/>
    </location>
</feature>
<evidence type="ECO:0000313" key="3">
    <source>
        <dbReference type="Proteomes" id="UP001152888"/>
    </source>
</evidence>
<reference evidence="2" key="1">
    <citation type="submission" date="2022-03" db="EMBL/GenBank/DDBJ databases">
        <authorList>
            <person name="Sayadi A."/>
        </authorList>
    </citation>
    <scope>NUCLEOTIDE SEQUENCE</scope>
</reference>
<feature type="compositionally biased region" description="Polar residues" evidence="1">
    <location>
        <begin position="350"/>
        <end position="377"/>
    </location>
</feature>
<protein>
    <submittedName>
        <fullName evidence="2">Uncharacterized protein</fullName>
    </submittedName>
</protein>
<dbReference type="AlphaFoldDB" id="A0A9P0LSH2"/>
<feature type="compositionally biased region" description="Polar residues" evidence="1">
    <location>
        <begin position="327"/>
        <end position="342"/>
    </location>
</feature>
<evidence type="ECO:0000256" key="1">
    <source>
        <dbReference type="SAM" id="MobiDB-lite"/>
    </source>
</evidence>
<evidence type="ECO:0000313" key="2">
    <source>
        <dbReference type="EMBL" id="CAH1998094.1"/>
    </source>
</evidence>
<dbReference type="OrthoDB" id="6734584at2759"/>
<dbReference type="EMBL" id="CAKOFQ010007314">
    <property type="protein sequence ID" value="CAH1998094.1"/>
    <property type="molecule type" value="Genomic_DNA"/>
</dbReference>